<dbReference type="PANTHER" id="PTHR36838">
    <property type="entry name" value="AUXIN EFFLUX CARRIER FAMILY PROTEIN"/>
    <property type="match status" value="1"/>
</dbReference>
<dbReference type="AlphaFoldDB" id="A0A6V8SKA9"/>
<evidence type="ECO:0000256" key="8">
    <source>
        <dbReference type="SAM" id="Phobius"/>
    </source>
</evidence>
<feature type="transmembrane region" description="Helical" evidence="8">
    <location>
        <begin position="252"/>
        <end position="270"/>
    </location>
</feature>
<dbReference type="GO" id="GO:0005886">
    <property type="term" value="C:plasma membrane"/>
    <property type="evidence" value="ECO:0007669"/>
    <property type="project" value="UniProtKB-SubCell"/>
</dbReference>
<comment type="subcellular location">
    <subcellularLocation>
        <location evidence="1">Cell membrane</location>
        <topology evidence="1">Multi-pass membrane protein</topology>
    </subcellularLocation>
</comment>
<proteinExistence type="inferred from homology"/>
<evidence type="ECO:0000256" key="7">
    <source>
        <dbReference type="ARBA" id="ARBA00023136"/>
    </source>
</evidence>
<name>A0A6V8SKA9_9CLOT</name>
<evidence type="ECO:0000256" key="4">
    <source>
        <dbReference type="ARBA" id="ARBA00022475"/>
    </source>
</evidence>
<protein>
    <recommendedName>
        <fullName evidence="11">Transporter</fullName>
    </recommendedName>
</protein>
<dbReference type="Pfam" id="PF03547">
    <property type="entry name" value="Mem_trans"/>
    <property type="match status" value="1"/>
</dbReference>
<feature type="transmembrane region" description="Helical" evidence="8">
    <location>
        <begin position="6"/>
        <end position="26"/>
    </location>
</feature>
<evidence type="ECO:0000256" key="6">
    <source>
        <dbReference type="ARBA" id="ARBA00022989"/>
    </source>
</evidence>
<dbReference type="InterPro" id="IPR004776">
    <property type="entry name" value="Mem_transp_PIN-like"/>
</dbReference>
<dbReference type="Gene3D" id="1.20.1530.20">
    <property type="match status" value="1"/>
</dbReference>
<dbReference type="Proteomes" id="UP000580568">
    <property type="component" value="Unassembled WGS sequence"/>
</dbReference>
<feature type="transmembrane region" description="Helical" evidence="8">
    <location>
        <begin position="61"/>
        <end position="83"/>
    </location>
</feature>
<keyword evidence="5 8" id="KW-0812">Transmembrane</keyword>
<dbReference type="PANTHER" id="PTHR36838:SF3">
    <property type="entry name" value="TRANSPORTER AUXIN EFFLUX CARRIER EC FAMILY"/>
    <property type="match status" value="1"/>
</dbReference>
<evidence type="ECO:0000313" key="10">
    <source>
        <dbReference type="Proteomes" id="UP000580568"/>
    </source>
</evidence>
<organism evidence="9 10">
    <name type="scientific">Clostridium fungisolvens</name>
    <dbReference type="NCBI Taxonomy" id="1604897"/>
    <lineage>
        <taxon>Bacteria</taxon>
        <taxon>Bacillati</taxon>
        <taxon>Bacillota</taxon>
        <taxon>Clostridia</taxon>
        <taxon>Eubacteriales</taxon>
        <taxon>Clostridiaceae</taxon>
        <taxon>Clostridium</taxon>
    </lineage>
</organism>
<evidence type="ECO:0000256" key="2">
    <source>
        <dbReference type="ARBA" id="ARBA00010145"/>
    </source>
</evidence>
<feature type="transmembrane region" description="Helical" evidence="8">
    <location>
        <begin position="185"/>
        <end position="209"/>
    </location>
</feature>
<evidence type="ECO:0000256" key="3">
    <source>
        <dbReference type="ARBA" id="ARBA00022448"/>
    </source>
</evidence>
<keyword evidence="10" id="KW-1185">Reference proteome</keyword>
<comment type="similarity">
    <text evidence="2">Belongs to the auxin efflux carrier (TC 2.A.69) family.</text>
</comment>
<feature type="transmembrane region" description="Helical" evidence="8">
    <location>
        <begin position="282"/>
        <end position="303"/>
    </location>
</feature>
<reference evidence="9 10" key="1">
    <citation type="submission" date="2020-07" db="EMBL/GenBank/DDBJ databases">
        <title>A new beta-1,3-glucan-decomposing anaerobic bacterium isolated from anoxic soil subjected to biological soil disinfestation.</title>
        <authorList>
            <person name="Ueki A."/>
            <person name="Tonouchi A."/>
        </authorList>
    </citation>
    <scope>NUCLEOTIDE SEQUENCE [LARGE SCALE GENOMIC DNA]</scope>
    <source>
        <strain evidence="9 10">TW1</strain>
    </source>
</reference>
<feature type="transmembrane region" description="Helical" evidence="8">
    <location>
        <begin position="221"/>
        <end position="240"/>
    </location>
</feature>
<keyword evidence="3" id="KW-0813">Transport</keyword>
<evidence type="ECO:0000256" key="5">
    <source>
        <dbReference type="ARBA" id="ARBA00022692"/>
    </source>
</evidence>
<dbReference type="RefSeq" id="WP_183278584.1">
    <property type="nucleotide sequence ID" value="NZ_BLZR01000001.1"/>
</dbReference>
<accession>A0A6V8SKA9</accession>
<gene>
    <name evidence="9" type="ORF">bsdtw1_03315</name>
</gene>
<comment type="caution">
    <text evidence="9">The sequence shown here is derived from an EMBL/GenBank/DDBJ whole genome shotgun (WGS) entry which is preliminary data.</text>
</comment>
<evidence type="ECO:0008006" key="11">
    <source>
        <dbReference type="Google" id="ProtNLM"/>
    </source>
</evidence>
<evidence type="ECO:0000313" key="9">
    <source>
        <dbReference type="EMBL" id="GFP77201.1"/>
    </source>
</evidence>
<dbReference type="GO" id="GO:0055085">
    <property type="term" value="P:transmembrane transport"/>
    <property type="evidence" value="ECO:0007669"/>
    <property type="project" value="InterPro"/>
</dbReference>
<evidence type="ECO:0000256" key="1">
    <source>
        <dbReference type="ARBA" id="ARBA00004651"/>
    </source>
</evidence>
<dbReference type="InterPro" id="IPR038770">
    <property type="entry name" value="Na+/solute_symporter_sf"/>
</dbReference>
<feature type="transmembrane region" description="Helical" evidence="8">
    <location>
        <begin position="38"/>
        <end position="55"/>
    </location>
</feature>
<sequence length="304" mass="34008">MEQVLIKAAGYIFIIIIGYLLKRIGLFDFKDQRTVMKLIMNITLPAAVIAAFANFEKDTRLIFITVIGLFMNLIMSGIGYLVALRKSKKDKAFNIINYSGYNIGTFAMPYLQSFLGSMGIVVACLFDAGNAIMCTGVTYAIASQVTSKEKFTIRDFLHKIFSSVPFDVYIVMLFCYFTDIRFPKAVYSIASLIGNANAFLAMFMIGLSFEIVLDKGILRQVWTSLFIRYSINSVIAYLFYKYSPFTSEVKTIVVLIMFAPMSALNVINTIKCGGDKEKSGLLNSLSIVISLTIITFLVIKLNLK</sequence>
<keyword evidence="4" id="KW-1003">Cell membrane</keyword>
<keyword evidence="7 8" id="KW-0472">Membrane</keyword>
<feature type="transmembrane region" description="Helical" evidence="8">
    <location>
        <begin position="118"/>
        <end position="140"/>
    </location>
</feature>
<keyword evidence="6 8" id="KW-1133">Transmembrane helix</keyword>
<dbReference type="EMBL" id="BLZR01000001">
    <property type="protein sequence ID" value="GFP77201.1"/>
    <property type="molecule type" value="Genomic_DNA"/>
</dbReference>
<feature type="transmembrane region" description="Helical" evidence="8">
    <location>
        <begin position="160"/>
        <end position="179"/>
    </location>
</feature>